<dbReference type="Gene3D" id="3.10.20.80">
    <property type="entry name" value="Translation initiation factor 3 (IF-3), N-terminal domain"/>
    <property type="match status" value="1"/>
</dbReference>
<dbReference type="Pfam" id="PF00707">
    <property type="entry name" value="IF3_C"/>
    <property type="match status" value="1"/>
</dbReference>
<dbReference type="InterPro" id="IPR001288">
    <property type="entry name" value="Translation_initiation_fac_3"/>
</dbReference>
<dbReference type="EMBL" id="CAEZYR010000005">
    <property type="protein sequence ID" value="CAB4727234.1"/>
    <property type="molecule type" value="Genomic_DNA"/>
</dbReference>
<evidence type="ECO:0000313" key="9">
    <source>
        <dbReference type="EMBL" id="CAB5021209.1"/>
    </source>
</evidence>
<dbReference type="GO" id="GO:0003743">
    <property type="term" value="F:translation initiation factor activity"/>
    <property type="evidence" value="ECO:0007669"/>
    <property type="project" value="UniProtKB-KW"/>
</dbReference>
<feature type="domain" description="Translation initiation factor 3 N-terminal" evidence="6">
    <location>
        <begin position="2"/>
        <end position="60"/>
    </location>
</feature>
<reference evidence="7" key="1">
    <citation type="submission" date="2020-05" db="EMBL/GenBank/DDBJ databases">
        <authorList>
            <person name="Chiriac C."/>
            <person name="Salcher M."/>
            <person name="Ghai R."/>
            <person name="Kavagutti S V."/>
        </authorList>
    </citation>
    <scope>NUCLEOTIDE SEQUENCE</scope>
</reference>
<dbReference type="GO" id="GO:0043022">
    <property type="term" value="F:ribosome binding"/>
    <property type="evidence" value="ECO:0007669"/>
    <property type="project" value="TreeGrafter"/>
</dbReference>
<dbReference type="InterPro" id="IPR036787">
    <property type="entry name" value="T_IF-3_N_sf"/>
</dbReference>
<dbReference type="PANTHER" id="PTHR10938:SF0">
    <property type="entry name" value="TRANSLATION INITIATION FACTOR IF-3, MITOCHONDRIAL"/>
    <property type="match status" value="1"/>
</dbReference>
<evidence type="ECO:0000256" key="1">
    <source>
        <dbReference type="ARBA" id="ARBA00005439"/>
    </source>
</evidence>
<evidence type="ECO:0000313" key="8">
    <source>
        <dbReference type="EMBL" id="CAB4835057.1"/>
    </source>
</evidence>
<dbReference type="SUPFAM" id="SSF54364">
    <property type="entry name" value="Translation initiation factor IF3, N-terminal domain"/>
    <property type="match status" value="1"/>
</dbReference>
<accession>A0A6J6RXF0</accession>
<feature type="region of interest" description="Disordered" evidence="4">
    <location>
        <begin position="158"/>
        <end position="249"/>
    </location>
</feature>
<feature type="domain" description="Translation initiation factor 3 C-terminal" evidence="5">
    <location>
        <begin position="68"/>
        <end position="152"/>
    </location>
</feature>
<evidence type="ECO:0000313" key="7">
    <source>
        <dbReference type="EMBL" id="CAB4727234.1"/>
    </source>
</evidence>
<dbReference type="NCBIfam" id="TIGR00168">
    <property type="entry name" value="infC"/>
    <property type="match status" value="1"/>
</dbReference>
<sequence length="249" mass="27099">MRLIAPDGEQLGIRALPEALAIAKQLDLDLVEVADKANPPVCRIMDYGKYKYEAAQRAKESRKKTSNISVKEMKYRPKIGTGDFDTKTRKVEEFLGEGHKVKVTIMFRGREMQHPELGRKILDHVARAVSQVGQVEVYPKQDGRNMVMVLGPDKKAQAAAEKKRKASDGERAESALVADDDAADELVDVDTSTDDLTDDDAADDALTDDDVADDALTDDDVADDALTEDAAPDDATADSAPEQPGDSPN</sequence>
<dbReference type="AlphaFoldDB" id="A0A6J6RXF0"/>
<dbReference type="InterPro" id="IPR019814">
    <property type="entry name" value="Translation_initiation_fac_3_N"/>
</dbReference>
<evidence type="ECO:0000256" key="4">
    <source>
        <dbReference type="SAM" id="MobiDB-lite"/>
    </source>
</evidence>
<dbReference type="InterPro" id="IPR036788">
    <property type="entry name" value="T_IF-3_C_sf"/>
</dbReference>
<dbReference type="PANTHER" id="PTHR10938">
    <property type="entry name" value="TRANSLATION INITIATION FACTOR IF-3"/>
    <property type="match status" value="1"/>
</dbReference>
<evidence type="ECO:0000256" key="2">
    <source>
        <dbReference type="ARBA" id="ARBA00022540"/>
    </source>
</evidence>
<comment type="similarity">
    <text evidence="1">Belongs to the IF-3 family.</text>
</comment>
<dbReference type="GO" id="GO:0005829">
    <property type="term" value="C:cytosol"/>
    <property type="evidence" value="ECO:0007669"/>
    <property type="project" value="TreeGrafter"/>
</dbReference>
<keyword evidence="2" id="KW-0396">Initiation factor</keyword>
<protein>
    <submittedName>
        <fullName evidence="7">Unannotated protein</fullName>
    </submittedName>
</protein>
<dbReference type="Gene3D" id="3.30.110.10">
    <property type="entry name" value="Translation initiation factor 3 (IF-3), C-terminal domain"/>
    <property type="match status" value="1"/>
</dbReference>
<dbReference type="PROSITE" id="PS00938">
    <property type="entry name" value="IF3"/>
    <property type="match status" value="1"/>
</dbReference>
<keyword evidence="3" id="KW-0648">Protein biosynthesis</keyword>
<feature type="compositionally biased region" description="Acidic residues" evidence="4">
    <location>
        <begin position="178"/>
        <end position="236"/>
    </location>
</feature>
<gene>
    <name evidence="7" type="ORF">UFOPK2754_00238</name>
    <name evidence="8" type="ORF">UFOPK3139_02295</name>
    <name evidence="9" type="ORF">UFOPK3967_02781</name>
</gene>
<dbReference type="EMBL" id="CAFABA010000111">
    <property type="protein sequence ID" value="CAB4835057.1"/>
    <property type="molecule type" value="Genomic_DNA"/>
</dbReference>
<dbReference type="GO" id="GO:0016020">
    <property type="term" value="C:membrane"/>
    <property type="evidence" value="ECO:0007669"/>
    <property type="project" value="TreeGrafter"/>
</dbReference>
<dbReference type="HAMAP" id="MF_00080">
    <property type="entry name" value="IF_3"/>
    <property type="match status" value="1"/>
</dbReference>
<dbReference type="SUPFAM" id="SSF55200">
    <property type="entry name" value="Translation initiation factor IF3, C-terminal domain"/>
    <property type="match status" value="1"/>
</dbReference>
<evidence type="ECO:0000256" key="3">
    <source>
        <dbReference type="ARBA" id="ARBA00022917"/>
    </source>
</evidence>
<organism evidence="7">
    <name type="scientific">freshwater metagenome</name>
    <dbReference type="NCBI Taxonomy" id="449393"/>
    <lineage>
        <taxon>unclassified sequences</taxon>
        <taxon>metagenomes</taxon>
        <taxon>ecological metagenomes</taxon>
    </lineage>
</organism>
<dbReference type="InterPro" id="IPR019815">
    <property type="entry name" value="Translation_initiation_fac_3_C"/>
</dbReference>
<dbReference type="Pfam" id="PF05198">
    <property type="entry name" value="IF3_N"/>
    <property type="match status" value="1"/>
</dbReference>
<evidence type="ECO:0000259" key="5">
    <source>
        <dbReference type="Pfam" id="PF00707"/>
    </source>
</evidence>
<dbReference type="FunFam" id="3.30.110.10:FF:000001">
    <property type="entry name" value="Translation initiation factor IF-3"/>
    <property type="match status" value="1"/>
</dbReference>
<dbReference type="EMBL" id="CAFBOS010000241">
    <property type="protein sequence ID" value="CAB5021209.1"/>
    <property type="molecule type" value="Genomic_DNA"/>
</dbReference>
<evidence type="ECO:0000259" key="6">
    <source>
        <dbReference type="Pfam" id="PF05198"/>
    </source>
</evidence>
<name>A0A6J6RXF0_9ZZZZ</name>
<dbReference type="InterPro" id="IPR019813">
    <property type="entry name" value="Translation_initiation_fac3_CS"/>
</dbReference>
<proteinExistence type="inferred from homology"/>
<dbReference type="GO" id="GO:0032790">
    <property type="term" value="P:ribosome disassembly"/>
    <property type="evidence" value="ECO:0007669"/>
    <property type="project" value="TreeGrafter"/>
</dbReference>